<keyword evidence="12" id="KW-1185">Reference proteome</keyword>
<evidence type="ECO:0000256" key="7">
    <source>
        <dbReference type="ARBA" id="ARBA00023157"/>
    </source>
</evidence>
<keyword evidence="7" id="KW-1015">Disulfide bond</keyword>
<feature type="region of interest" description="Disordered" evidence="9">
    <location>
        <begin position="56"/>
        <end position="78"/>
    </location>
</feature>
<dbReference type="SUPFAM" id="SSF69000">
    <property type="entry name" value="FAD-dependent thiol oxidase"/>
    <property type="match status" value="1"/>
</dbReference>
<dbReference type="InterPro" id="IPR017905">
    <property type="entry name" value="ERV/ALR_sulphydryl_oxidase"/>
</dbReference>
<evidence type="ECO:0000313" key="11">
    <source>
        <dbReference type="EMBL" id="KIW69257.1"/>
    </source>
</evidence>
<dbReference type="HOGENOM" id="CLU_070631_1_0_1"/>
<dbReference type="Gene3D" id="1.20.120.310">
    <property type="entry name" value="ERV/ALR sulfhydryl oxidase domain"/>
    <property type="match status" value="1"/>
</dbReference>
<comment type="subcellular location">
    <subcellularLocation>
        <location evidence="2">Mitochondrion intermembrane space</location>
    </subcellularLocation>
</comment>
<dbReference type="Pfam" id="PF04777">
    <property type="entry name" value="Evr1_Alr"/>
    <property type="match status" value="1"/>
</dbReference>
<evidence type="ECO:0000256" key="9">
    <source>
        <dbReference type="SAM" id="MobiDB-lite"/>
    </source>
</evidence>
<evidence type="ECO:0000256" key="1">
    <source>
        <dbReference type="ARBA" id="ARBA00001974"/>
    </source>
</evidence>
<dbReference type="STRING" id="5601.A0A0D2E4H4"/>
<dbReference type="FunFam" id="1.20.120.310:FF:000003">
    <property type="entry name" value="Sulfhydryl oxidase"/>
    <property type="match status" value="1"/>
</dbReference>
<comment type="cofactor">
    <cofactor evidence="1 8">
        <name>FAD</name>
        <dbReference type="ChEBI" id="CHEBI:57692"/>
    </cofactor>
</comment>
<name>A0A0D2E4H4_9EURO</name>
<dbReference type="AlphaFoldDB" id="A0A0D2E4H4"/>
<accession>A0A0D2E4H4</accession>
<dbReference type="GO" id="GO:0050660">
    <property type="term" value="F:flavin adenine dinucleotide binding"/>
    <property type="evidence" value="ECO:0007669"/>
    <property type="project" value="TreeGrafter"/>
</dbReference>
<dbReference type="GO" id="GO:0016971">
    <property type="term" value="F:flavin-dependent sulfhydryl oxidase activity"/>
    <property type="evidence" value="ECO:0007669"/>
    <property type="project" value="InterPro"/>
</dbReference>
<keyword evidence="6" id="KW-0496">Mitochondrion</keyword>
<reference evidence="11 12" key="1">
    <citation type="submission" date="2015-01" db="EMBL/GenBank/DDBJ databases">
        <title>The Genome Sequence of Capronia semiimmersa CBS27337.</title>
        <authorList>
            <consortium name="The Broad Institute Genomics Platform"/>
            <person name="Cuomo C."/>
            <person name="de Hoog S."/>
            <person name="Gorbushina A."/>
            <person name="Stielow B."/>
            <person name="Teixiera M."/>
            <person name="Abouelleil A."/>
            <person name="Chapman S.B."/>
            <person name="Priest M."/>
            <person name="Young S.K."/>
            <person name="Wortman J."/>
            <person name="Nusbaum C."/>
            <person name="Birren B."/>
        </authorList>
    </citation>
    <scope>NUCLEOTIDE SEQUENCE [LARGE SCALE GENOMIC DNA]</scope>
    <source>
        <strain evidence="11 12">CBS 27337</strain>
    </source>
</reference>
<evidence type="ECO:0000256" key="5">
    <source>
        <dbReference type="ARBA" id="ARBA00023002"/>
    </source>
</evidence>
<evidence type="ECO:0000256" key="6">
    <source>
        <dbReference type="ARBA" id="ARBA00023128"/>
    </source>
</evidence>
<gene>
    <name evidence="11" type="ORF">PV04_05142</name>
</gene>
<evidence type="ECO:0000256" key="2">
    <source>
        <dbReference type="ARBA" id="ARBA00004569"/>
    </source>
</evidence>
<organism evidence="11 12">
    <name type="scientific">Phialophora macrospora</name>
    <dbReference type="NCBI Taxonomy" id="1851006"/>
    <lineage>
        <taxon>Eukaryota</taxon>
        <taxon>Fungi</taxon>
        <taxon>Dikarya</taxon>
        <taxon>Ascomycota</taxon>
        <taxon>Pezizomycotina</taxon>
        <taxon>Eurotiomycetes</taxon>
        <taxon>Chaetothyriomycetidae</taxon>
        <taxon>Chaetothyriales</taxon>
        <taxon>Herpotrichiellaceae</taxon>
        <taxon>Phialophora</taxon>
    </lineage>
</organism>
<dbReference type="PROSITE" id="PS51324">
    <property type="entry name" value="ERV_ALR"/>
    <property type="match status" value="1"/>
</dbReference>
<feature type="region of interest" description="Disordered" evidence="9">
    <location>
        <begin position="1"/>
        <end position="40"/>
    </location>
</feature>
<sequence>MSFPFPPGKASGSQESRSSSEDTPQQQKVPPGVVLGKDGKPCRTCTSSAAWLAMMKSSGQKPKSDAAPVAPRSDCPPDVEELGRSTWTLLHSMAATYPEVAPPETQSIMKQFISTFSKLYPCHVCAEDFRDWLVQPENEPKVKGQDELGMWACQAHNAVNVKLGKPEFDCSLWKQRWKDGWKDGRCD</sequence>
<evidence type="ECO:0000256" key="8">
    <source>
        <dbReference type="RuleBase" id="RU371123"/>
    </source>
</evidence>
<evidence type="ECO:0000256" key="3">
    <source>
        <dbReference type="ARBA" id="ARBA00022630"/>
    </source>
</evidence>
<evidence type="ECO:0000256" key="4">
    <source>
        <dbReference type="ARBA" id="ARBA00022827"/>
    </source>
</evidence>
<feature type="domain" description="ERV/ALR sulfhydryl oxidase" evidence="10">
    <location>
        <begin position="75"/>
        <end position="177"/>
    </location>
</feature>
<dbReference type="PANTHER" id="PTHR12645">
    <property type="entry name" value="ALR/ERV"/>
    <property type="match status" value="1"/>
</dbReference>
<evidence type="ECO:0000259" key="10">
    <source>
        <dbReference type="PROSITE" id="PS51324"/>
    </source>
</evidence>
<dbReference type="InterPro" id="IPR039799">
    <property type="entry name" value="ALR/ERV"/>
</dbReference>
<keyword evidence="3 8" id="KW-0285">Flavoprotein</keyword>
<protein>
    <recommendedName>
        <fullName evidence="8">Sulfhydryl oxidase</fullName>
        <ecNumber evidence="8">1.8.3.2</ecNumber>
    </recommendedName>
</protein>
<dbReference type="PANTHER" id="PTHR12645:SF0">
    <property type="entry name" value="FAD-LINKED SULFHYDRYL OXIDASE ALR"/>
    <property type="match status" value="1"/>
</dbReference>
<dbReference type="GO" id="GO:0005758">
    <property type="term" value="C:mitochondrial intermembrane space"/>
    <property type="evidence" value="ECO:0007669"/>
    <property type="project" value="UniProtKB-SubCell"/>
</dbReference>
<dbReference type="EC" id="1.8.3.2" evidence="8"/>
<dbReference type="Proteomes" id="UP000054266">
    <property type="component" value="Unassembled WGS sequence"/>
</dbReference>
<dbReference type="InterPro" id="IPR036774">
    <property type="entry name" value="ERV/ALR_sulphydryl_oxid_sf"/>
</dbReference>
<evidence type="ECO:0000313" key="12">
    <source>
        <dbReference type="Proteomes" id="UP000054266"/>
    </source>
</evidence>
<dbReference type="EMBL" id="KN846958">
    <property type="protein sequence ID" value="KIW69257.1"/>
    <property type="molecule type" value="Genomic_DNA"/>
</dbReference>
<keyword evidence="5 8" id="KW-0560">Oxidoreductase</keyword>
<comment type="catalytic activity">
    <reaction evidence="8">
        <text>2 R'C(R)SH + O2 = R'C(R)S-S(R)CR' + H2O2</text>
        <dbReference type="Rhea" id="RHEA:17357"/>
        <dbReference type="ChEBI" id="CHEBI:15379"/>
        <dbReference type="ChEBI" id="CHEBI:16240"/>
        <dbReference type="ChEBI" id="CHEBI:16520"/>
        <dbReference type="ChEBI" id="CHEBI:17412"/>
        <dbReference type="EC" id="1.8.3.2"/>
    </reaction>
</comment>
<proteinExistence type="predicted"/>
<keyword evidence="4 8" id="KW-0274">FAD</keyword>